<dbReference type="Pfam" id="PF00403">
    <property type="entry name" value="HMA"/>
    <property type="match status" value="1"/>
</dbReference>
<dbReference type="AlphaFoldDB" id="A0A6P5YMF6"/>
<feature type="compositionally biased region" description="Pro residues" evidence="2">
    <location>
        <begin position="144"/>
        <end position="165"/>
    </location>
</feature>
<feature type="region of interest" description="Disordered" evidence="2">
    <location>
        <begin position="280"/>
        <end position="325"/>
    </location>
</feature>
<feature type="region of interest" description="Disordered" evidence="2">
    <location>
        <begin position="101"/>
        <end position="194"/>
    </location>
</feature>
<feature type="domain" description="HMA" evidence="3">
    <location>
        <begin position="37"/>
        <end position="100"/>
    </location>
</feature>
<gene>
    <name evidence="5" type="primary">LOC111293027</name>
</gene>
<dbReference type="InterPro" id="IPR006121">
    <property type="entry name" value="HMA_dom"/>
</dbReference>
<name>A0A6P5YMF6_DURZI</name>
<evidence type="ECO:0000256" key="1">
    <source>
        <dbReference type="ARBA" id="ARBA00022723"/>
    </source>
</evidence>
<evidence type="ECO:0000259" key="3">
    <source>
        <dbReference type="PROSITE" id="PS50846"/>
    </source>
</evidence>
<dbReference type="KEGG" id="dzi:111293027"/>
<dbReference type="CDD" id="cd00371">
    <property type="entry name" value="HMA"/>
    <property type="match status" value="1"/>
</dbReference>
<sequence length="325" mass="35717">MVVPELEVSFYCINRTSTILQQSQLTSVCCRQILQKPRVIEIQVRMDCNGCVQKIKKALHGIHGIYEVYPDIAQQKLTIIGWADPERIVKAIRKTRKIATICSHSEPTKQPPEGGPAAAEAANPPPSEAPPAEAAPQVQSQPEAAPPAEPPKDLPPQENPQPQQAPAPAATDANASQQPPQPSGPKDVEEVPVICHHPPDYGYRYGYIHSYGGPWSRQYPNSQGSIYPEPLSRHPNSQVFHHEPPQPAFLTHSYSTYKPSPYVTEYEYVHSPPRYTHYSRIDHNNEDYPNNYGNGGGGSSSSNGNGNGNITSIFSDENPNACSIM</sequence>
<dbReference type="PROSITE" id="PS50846">
    <property type="entry name" value="HMA_2"/>
    <property type="match status" value="1"/>
</dbReference>
<keyword evidence="1" id="KW-0479">Metal-binding</keyword>
<organism evidence="4 5">
    <name type="scientific">Durio zibethinus</name>
    <name type="common">Durian</name>
    <dbReference type="NCBI Taxonomy" id="66656"/>
    <lineage>
        <taxon>Eukaryota</taxon>
        <taxon>Viridiplantae</taxon>
        <taxon>Streptophyta</taxon>
        <taxon>Embryophyta</taxon>
        <taxon>Tracheophyta</taxon>
        <taxon>Spermatophyta</taxon>
        <taxon>Magnoliopsida</taxon>
        <taxon>eudicotyledons</taxon>
        <taxon>Gunneridae</taxon>
        <taxon>Pentapetalae</taxon>
        <taxon>rosids</taxon>
        <taxon>malvids</taxon>
        <taxon>Malvales</taxon>
        <taxon>Malvaceae</taxon>
        <taxon>Helicteroideae</taxon>
        <taxon>Durio</taxon>
    </lineage>
</organism>
<protein>
    <submittedName>
        <fullName evidence="5">Heavy metal-associated isoprenylated plant protein 36-like</fullName>
    </submittedName>
</protein>
<proteinExistence type="predicted"/>
<evidence type="ECO:0000313" key="4">
    <source>
        <dbReference type="Proteomes" id="UP000515121"/>
    </source>
</evidence>
<feature type="compositionally biased region" description="Low complexity" evidence="2">
    <location>
        <begin position="166"/>
        <end position="178"/>
    </location>
</feature>
<feature type="compositionally biased region" description="Low complexity" evidence="2">
    <location>
        <begin position="130"/>
        <end position="143"/>
    </location>
</feature>
<dbReference type="RefSeq" id="XP_022741465.1">
    <property type="nucleotide sequence ID" value="XM_022885730.1"/>
</dbReference>
<evidence type="ECO:0000256" key="2">
    <source>
        <dbReference type="SAM" id="MobiDB-lite"/>
    </source>
</evidence>
<accession>A0A6P5YMF6</accession>
<dbReference type="PANTHER" id="PTHR22814">
    <property type="entry name" value="COPPER TRANSPORT PROTEIN ATOX1-RELATED"/>
    <property type="match status" value="1"/>
</dbReference>
<feature type="compositionally biased region" description="Polar residues" evidence="2">
    <location>
        <begin position="310"/>
        <end position="325"/>
    </location>
</feature>
<dbReference type="InterPro" id="IPR036163">
    <property type="entry name" value="HMA_dom_sf"/>
</dbReference>
<dbReference type="GeneID" id="111293027"/>
<dbReference type="Gene3D" id="3.30.70.100">
    <property type="match status" value="1"/>
</dbReference>
<dbReference type="GO" id="GO:0046872">
    <property type="term" value="F:metal ion binding"/>
    <property type="evidence" value="ECO:0007669"/>
    <property type="project" value="UniProtKB-KW"/>
</dbReference>
<dbReference type="OrthoDB" id="1919822at2759"/>
<evidence type="ECO:0000313" key="5">
    <source>
        <dbReference type="RefSeq" id="XP_022741465.1"/>
    </source>
</evidence>
<dbReference type="PANTHER" id="PTHR22814:SF320">
    <property type="entry name" value="OS01G0309800 PROTEIN"/>
    <property type="match status" value="1"/>
</dbReference>
<reference evidence="5" key="1">
    <citation type="submission" date="2025-08" db="UniProtKB">
        <authorList>
            <consortium name="RefSeq"/>
        </authorList>
    </citation>
    <scope>IDENTIFICATION</scope>
    <source>
        <tissue evidence="5">Fruit stalk</tissue>
    </source>
</reference>
<dbReference type="SUPFAM" id="SSF55008">
    <property type="entry name" value="HMA, heavy metal-associated domain"/>
    <property type="match status" value="1"/>
</dbReference>
<dbReference type="Proteomes" id="UP000515121">
    <property type="component" value="Unplaced"/>
</dbReference>
<keyword evidence="4" id="KW-1185">Reference proteome</keyword>